<gene>
    <name evidence="4" type="ORF">Vretifemale_8127</name>
    <name evidence="5" type="ORF">Vretimale_375</name>
</gene>
<dbReference type="GO" id="GO:0006879">
    <property type="term" value="P:intracellular iron ion homeostasis"/>
    <property type="evidence" value="ECO:0007669"/>
    <property type="project" value="InterPro"/>
</dbReference>
<evidence type="ECO:0000259" key="3">
    <source>
        <dbReference type="PROSITE" id="PS50888"/>
    </source>
</evidence>
<name>A0A8J4D1Q0_9CHLO</name>
<keyword evidence="1" id="KW-0175">Coiled coil</keyword>
<dbReference type="InterPro" id="IPR044818">
    <property type="entry name" value="ILR3-like"/>
</dbReference>
<dbReference type="Proteomes" id="UP000747110">
    <property type="component" value="Unassembled WGS sequence"/>
</dbReference>
<feature type="domain" description="BHLH" evidence="3">
    <location>
        <begin position="122"/>
        <end position="173"/>
    </location>
</feature>
<keyword evidence="7" id="KW-1185">Reference proteome</keyword>
<dbReference type="PROSITE" id="PS50888">
    <property type="entry name" value="BHLH"/>
    <property type="match status" value="1"/>
</dbReference>
<dbReference type="AlphaFoldDB" id="A0A8J4D1Q0"/>
<protein>
    <recommendedName>
        <fullName evidence="3">BHLH domain-containing protein</fullName>
    </recommendedName>
</protein>
<dbReference type="PANTHER" id="PTHR46133:SF15">
    <property type="entry name" value="BHLH TRANSCRIPTION FACTOR"/>
    <property type="match status" value="1"/>
</dbReference>
<dbReference type="EMBL" id="BNCP01000014">
    <property type="protein sequence ID" value="GIL78722.1"/>
    <property type="molecule type" value="Genomic_DNA"/>
</dbReference>
<dbReference type="Gene3D" id="4.10.280.10">
    <property type="entry name" value="Helix-loop-helix DNA-binding domain"/>
    <property type="match status" value="1"/>
</dbReference>
<dbReference type="GO" id="GO:0046983">
    <property type="term" value="F:protein dimerization activity"/>
    <property type="evidence" value="ECO:0007669"/>
    <property type="project" value="InterPro"/>
</dbReference>
<dbReference type="EMBL" id="BNCQ01000001">
    <property type="protein sequence ID" value="GIL94043.1"/>
    <property type="molecule type" value="Genomic_DNA"/>
</dbReference>
<proteinExistence type="predicted"/>
<dbReference type="InterPro" id="IPR036638">
    <property type="entry name" value="HLH_DNA-bd_sf"/>
</dbReference>
<dbReference type="SUPFAM" id="SSF47459">
    <property type="entry name" value="HLH, helix-loop-helix DNA-binding domain"/>
    <property type="match status" value="1"/>
</dbReference>
<dbReference type="PANTHER" id="PTHR46133">
    <property type="entry name" value="BHLH TRANSCRIPTION FACTOR"/>
    <property type="match status" value="1"/>
</dbReference>
<reference evidence="5" key="1">
    <citation type="journal article" date="2021" name="Proc. Natl. Acad. Sci. U.S.A.">
        <title>Three genomes in the algal genus Volvox reveal the fate of a haploid sex-determining region after a transition to homothallism.</title>
        <authorList>
            <person name="Yamamoto K."/>
            <person name="Hamaji T."/>
            <person name="Kawai-Toyooka H."/>
            <person name="Matsuzaki R."/>
            <person name="Takahashi F."/>
            <person name="Nishimura Y."/>
            <person name="Kawachi M."/>
            <person name="Noguchi H."/>
            <person name="Minakuchi Y."/>
            <person name="Umen J.G."/>
            <person name="Toyoda A."/>
            <person name="Nozaki H."/>
        </authorList>
    </citation>
    <scope>NUCLEOTIDE SEQUENCE</scope>
    <source>
        <strain evidence="5">NIES-3785</strain>
        <strain evidence="4">NIES-3786</strain>
    </source>
</reference>
<evidence type="ECO:0000313" key="5">
    <source>
        <dbReference type="EMBL" id="GIL94043.1"/>
    </source>
</evidence>
<evidence type="ECO:0000256" key="2">
    <source>
        <dbReference type="SAM" id="MobiDB-lite"/>
    </source>
</evidence>
<organism evidence="5 6">
    <name type="scientific">Volvox reticuliferus</name>
    <dbReference type="NCBI Taxonomy" id="1737510"/>
    <lineage>
        <taxon>Eukaryota</taxon>
        <taxon>Viridiplantae</taxon>
        <taxon>Chlorophyta</taxon>
        <taxon>core chlorophytes</taxon>
        <taxon>Chlorophyceae</taxon>
        <taxon>CS clade</taxon>
        <taxon>Chlamydomonadales</taxon>
        <taxon>Volvocaceae</taxon>
        <taxon>Volvox</taxon>
    </lineage>
</organism>
<feature type="coiled-coil region" evidence="1">
    <location>
        <begin position="170"/>
        <end position="197"/>
    </location>
</feature>
<dbReference type="InterPro" id="IPR011598">
    <property type="entry name" value="bHLH_dom"/>
</dbReference>
<accession>A0A8J4D1Q0</accession>
<dbReference type="OrthoDB" id="515493at2759"/>
<evidence type="ECO:0000313" key="6">
    <source>
        <dbReference type="Proteomes" id="UP000722791"/>
    </source>
</evidence>
<dbReference type="Pfam" id="PF00010">
    <property type="entry name" value="HLH"/>
    <property type="match status" value="1"/>
</dbReference>
<dbReference type="SMART" id="SM00353">
    <property type="entry name" value="HLH"/>
    <property type="match status" value="1"/>
</dbReference>
<dbReference type="Proteomes" id="UP000722791">
    <property type="component" value="Unassembled WGS sequence"/>
</dbReference>
<dbReference type="CDD" id="cd11446">
    <property type="entry name" value="bHLH_AtILR3_like"/>
    <property type="match status" value="1"/>
</dbReference>
<evidence type="ECO:0000313" key="4">
    <source>
        <dbReference type="EMBL" id="GIL78722.1"/>
    </source>
</evidence>
<evidence type="ECO:0000256" key="1">
    <source>
        <dbReference type="SAM" id="Coils"/>
    </source>
</evidence>
<sequence length="381" mass="39845">MDASSQLGQIAKEHAGGGGKADDAINSSFLEFLTDDLVFGSEALDTATLEAVCQIAEAQNQHMCQTGVATNAASQPGPLTMATQGMKRQIDDAGYSESDEEDDGGKSEKSAGKRAKSGEMSAAATKKACREKARREKLNERFLELARLVDPGNEPKTDKSTILTDAIKYVQQITVENHQLRQLNKFLEERVSSLERERGQQLYQQSLMMSAMGQSQMMPAGQALLVGAPAGMMAGPVMAGAAVSHAHLQMPAAMITSASNQLLNAAGMPSASTPSLPSVQNQQQQVGQSSMLTQASGSLIPQAPGALVTQVSLPGGGTALTPLGTTAGVAFNVTGPTGGPGPSKPVVVNTVPGMMPYQSMYWLPPQMTDSTQDSLLRPPAA</sequence>
<dbReference type="GO" id="GO:0003700">
    <property type="term" value="F:DNA-binding transcription factor activity"/>
    <property type="evidence" value="ECO:0007669"/>
    <property type="project" value="InterPro"/>
</dbReference>
<feature type="region of interest" description="Disordered" evidence="2">
    <location>
        <begin position="92"/>
        <end position="133"/>
    </location>
</feature>
<evidence type="ECO:0000313" key="7">
    <source>
        <dbReference type="Proteomes" id="UP000747110"/>
    </source>
</evidence>
<comment type="caution">
    <text evidence="5">The sequence shown here is derived from an EMBL/GenBank/DDBJ whole genome shotgun (WGS) entry which is preliminary data.</text>
</comment>